<dbReference type="RefSeq" id="WP_188120332.1">
    <property type="nucleotide sequence ID" value="NZ_BOMP01000156.1"/>
</dbReference>
<keyword evidence="4" id="KW-1185">Reference proteome</keyword>
<evidence type="ECO:0000313" key="2">
    <source>
        <dbReference type="EMBL" id="MBB4747731.1"/>
    </source>
</evidence>
<dbReference type="EMBL" id="BOMP01000156">
    <property type="protein sequence ID" value="GIE45198.1"/>
    <property type="molecule type" value="Genomic_DNA"/>
</dbReference>
<comment type="caution">
    <text evidence="2">The sequence shown here is derived from an EMBL/GenBank/DDBJ whole genome shotgun (WGS) entry which is preliminary data.</text>
</comment>
<accession>A0A7W7HBZ9</accession>
<dbReference type="Proteomes" id="UP000631312">
    <property type="component" value="Unassembled WGS sequence"/>
</dbReference>
<evidence type="ECO:0000313" key="4">
    <source>
        <dbReference type="Proteomes" id="UP000631312"/>
    </source>
</evidence>
<name>A0A7W7HBZ9_9ACTN</name>
<dbReference type="Proteomes" id="UP000590511">
    <property type="component" value="Unassembled WGS sequence"/>
</dbReference>
<sequence>MTKESPSKSGLGLLGLLLDAFDVPVVVRVGSTLVKIGWINLHEGRAVLELDPDDMEVAVEDLVLDSVTAANARTANRKQSIPPRN</sequence>
<organism evidence="2 3">
    <name type="scientific">Actinoplanes lobatus</name>
    <dbReference type="NCBI Taxonomy" id="113568"/>
    <lineage>
        <taxon>Bacteria</taxon>
        <taxon>Bacillati</taxon>
        <taxon>Actinomycetota</taxon>
        <taxon>Actinomycetes</taxon>
        <taxon>Micromonosporales</taxon>
        <taxon>Micromonosporaceae</taxon>
        <taxon>Actinoplanes</taxon>
    </lineage>
</organism>
<reference evidence="1 4" key="2">
    <citation type="submission" date="2021-01" db="EMBL/GenBank/DDBJ databases">
        <title>Whole genome shotgun sequence of Actinoplanes lobatus NBRC 12513.</title>
        <authorList>
            <person name="Komaki H."/>
            <person name="Tamura T."/>
        </authorList>
    </citation>
    <scope>NUCLEOTIDE SEQUENCE [LARGE SCALE GENOMIC DNA]</scope>
    <source>
        <strain evidence="1 4">NBRC 12513</strain>
    </source>
</reference>
<dbReference type="AlphaFoldDB" id="A0A7W7HBZ9"/>
<protein>
    <submittedName>
        <fullName evidence="2">Uncharacterized protein</fullName>
    </submittedName>
</protein>
<evidence type="ECO:0000313" key="1">
    <source>
        <dbReference type="EMBL" id="GIE45198.1"/>
    </source>
</evidence>
<gene>
    <name evidence="1" type="ORF">Alo02nite_80960</name>
    <name evidence="2" type="ORF">BJ964_001892</name>
</gene>
<dbReference type="EMBL" id="JACHNC010000001">
    <property type="protein sequence ID" value="MBB4747731.1"/>
    <property type="molecule type" value="Genomic_DNA"/>
</dbReference>
<proteinExistence type="predicted"/>
<reference evidence="2 3" key="1">
    <citation type="submission" date="2020-08" db="EMBL/GenBank/DDBJ databases">
        <title>Sequencing the genomes of 1000 actinobacteria strains.</title>
        <authorList>
            <person name="Klenk H.-P."/>
        </authorList>
    </citation>
    <scope>NUCLEOTIDE SEQUENCE [LARGE SCALE GENOMIC DNA]</scope>
    <source>
        <strain evidence="2 3">DSM 43150</strain>
    </source>
</reference>
<evidence type="ECO:0000313" key="3">
    <source>
        <dbReference type="Proteomes" id="UP000590511"/>
    </source>
</evidence>